<dbReference type="AlphaFoldDB" id="A0A089M612"/>
<dbReference type="GO" id="GO:0019202">
    <property type="term" value="F:amino acid kinase activity"/>
    <property type="evidence" value="ECO:0007669"/>
    <property type="project" value="TreeGrafter"/>
</dbReference>
<dbReference type="PANTHER" id="PTHR21064:SF6">
    <property type="entry name" value="AMINOGLYCOSIDE PHOSPHOTRANSFERASE DOMAIN-CONTAINING PROTEIN"/>
    <property type="match status" value="1"/>
</dbReference>
<dbReference type="STRING" id="189425.PGRAT_14405"/>
<dbReference type="HOGENOM" id="CLU_066985_0_0_9"/>
<dbReference type="InterPro" id="IPR011009">
    <property type="entry name" value="Kinase-like_dom_sf"/>
</dbReference>
<dbReference type="SUPFAM" id="SSF56112">
    <property type="entry name" value="Protein kinase-like (PK-like)"/>
    <property type="match status" value="1"/>
</dbReference>
<protein>
    <submittedName>
        <fullName evidence="3">Aminoglycoside phosphotransferase</fullName>
    </submittedName>
</protein>
<dbReference type="Proteomes" id="UP000029500">
    <property type="component" value="Chromosome"/>
</dbReference>
<evidence type="ECO:0000259" key="2">
    <source>
        <dbReference type="Pfam" id="PF01636"/>
    </source>
</evidence>
<keyword evidence="4" id="KW-1185">Reference proteome</keyword>
<gene>
    <name evidence="3" type="ORF">PGRAT_14405</name>
</gene>
<reference evidence="3 4" key="1">
    <citation type="submission" date="2014-08" db="EMBL/GenBank/DDBJ databases">
        <title>Comparative genomics of the Paenibacillus odorifer group.</title>
        <authorList>
            <person name="den Bakker H.C."/>
            <person name="Tsai Y.-C."/>
            <person name="Martin N."/>
            <person name="Korlach J."/>
            <person name="Wiedmann M."/>
        </authorList>
    </citation>
    <scope>NUCLEOTIDE SEQUENCE [LARGE SCALE GENOMIC DNA]</scope>
    <source>
        <strain evidence="3 4">DSM 15220</strain>
    </source>
</reference>
<sequence length="334" mass="37785">MVSQVWPEWNGTLRKRRGGWNNTTYFVENSTHHAVLRIYDTHRDRNKIEFEHAVLQKLGSLPLPFKIPVPIGTHTGETLIELKEAGGKFACLFKYIEGDSPVEEETGYFESFGEAAGTLSVVLADINPGLVPVYRPYYELRQAYPLCTGEVIRDLCLNPPLPFTELAQELGLLCRAYEDIADSLAGLQELPHQLVHGDLNASNLLLETSDHRQVAALLDFEFCTRDVRAMEPAVILSGLLGQAEAKKAVRDFCRGFSRRVRLSEAEIKAVPVLMLLRKVDVFLHFVTRYLEGTDEAHVLQEQVRLLSEDVTRLSAHTSIMLEILSEEQERNSRR</sequence>
<name>A0A089M612_9BACL</name>
<evidence type="ECO:0000256" key="1">
    <source>
        <dbReference type="ARBA" id="ARBA00038240"/>
    </source>
</evidence>
<feature type="domain" description="Aminoglycoside phosphotransferase" evidence="2">
    <location>
        <begin position="13"/>
        <end position="257"/>
    </location>
</feature>
<dbReference type="EMBL" id="CP009287">
    <property type="protein sequence ID" value="AIQ68677.1"/>
    <property type="molecule type" value="Genomic_DNA"/>
</dbReference>
<dbReference type="Gene3D" id="3.90.1200.10">
    <property type="match status" value="1"/>
</dbReference>
<dbReference type="eggNOG" id="COG2334">
    <property type="taxonomic scope" value="Bacteria"/>
</dbReference>
<accession>A0A089M612</accession>
<evidence type="ECO:0000313" key="3">
    <source>
        <dbReference type="EMBL" id="AIQ68677.1"/>
    </source>
</evidence>
<evidence type="ECO:0000313" key="4">
    <source>
        <dbReference type="Proteomes" id="UP000029500"/>
    </source>
</evidence>
<dbReference type="Gene3D" id="3.30.200.20">
    <property type="entry name" value="Phosphorylase Kinase, domain 1"/>
    <property type="match status" value="1"/>
</dbReference>
<proteinExistence type="inferred from homology"/>
<dbReference type="Pfam" id="PF01636">
    <property type="entry name" value="APH"/>
    <property type="match status" value="1"/>
</dbReference>
<organism evidence="3 4">
    <name type="scientific">Paenibacillus graminis</name>
    <dbReference type="NCBI Taxonomy" id="189425"/>
    <lineage>
        <taxon>Bacteria</taxon>
        <taxon>Bacillati</taxon>
        <taxon>Bacillota</taxon>
        <taxon>Bacilli</taxon>
        <taxon>Bacillales</taxon>
        <taxon>Paenibacillaceae</taxon>
        <taxon>Paenibacillus</taxon>
    </lineage>
</organism>
<dbReference type="InterPro" id="IPR050249">
    <property type="entry name" value="Pseudomonas-type_ThrB"/>
</dbReference>
<dbReference type="KEGG" id="pgm:PGRAT_14405"/>
<comment type="similarity">
    <text evidence="1">Belongs to the pseudomonas-type ThrB family.</text>
</comment>
<dbReference type="PANTHER" id="PTHR21064">
    <property type="entry name" value="AMINOGLYCOSIDE PHOSPHOTRANSFERASE DOMAIN-CONTAINING PROTEIN-RELATED"/>
    <property type="match status" value="1"/>
</dbReference>
<dbReference type="InterPro" id="IPR002575">
    <property type="entry name" value="Aminoglycoside_PTrfase"/>
</dbReference>
<keyword evidence="3" id="KW-0808">Transferase</keyword>